<evidence type="ECO:0000313" key="3">
    <source>
        <dbReference type="EMBL" id="VDO28037.1"/>
    </source>
</evidence>
<accession>A0A3P7V0E6</accession>
<keyword evidence="1" id="KW-0812">Transmembrane</keyword>
<dbReference type="PANTHER" id="PTHR32100">
    <property type="entry name" value="OMEGA-6 FATTY ACID DESATURASE, CHLOROPLASTIC"/>
    <property type="match status" value="1"/>
</dbReference>
<dbReference type="GO" id="GO:0016491">
    <property type="term" value="F:oxidoreductase activity"/>
    <property type="evidence" value="ECO:0007669"/>
    <property type="project" value="InterPro"/>
</dbReference>
<dbReference type="OrthoDB" id="1461976at2759"/>
<name>A0A3P7V0E6_HELPZ</name>
<dbReference type="EMBL" id="UZAH01004815">
    <property type="protein sequence ID" value="VDO28037.1"/>
    <property type="molecule type" value="Genomic_DNA"/>
</dbReference>
<evidence type="ECO:0000259" key="2">
    <source>
        <dbReference type="Pfam" id="PF00487"/>
    </source>
</evidence>
<organism evidence="3">
    <name type="scientific">Heligmosomoides polygyrus</name>
    <name type="common">Parasitic roundworm</name>
    <dbReference type="NCBI Taxonomy" id="6339"/>
    <lineage>
        <taxon>Eukaryota</taxon>
        <taxon>Metazoa</taxon>
        <taxon>Ecdysozoa</taxon>
        <taxon>Nematoda</taxon>
        <taxon>Chromadorea</taxon>
        <taxon>Rhabditida</taxon>
        <taxon>Rhabditina</taxon>
        <taxon>Rhabditomorpha</taxon>
        <taxon>Strongyloidea</taxon>
        <taxon>Heligmosomidae</taxon>
        <taxon>Heligmosomoides</taxon>
    </lineage>
</organism>
<keyword evidence="1" id="KW-1133">Transmembrane helix</keyword>
<reference evidence="3" key="1">
    <citation type="submission" date="2018-11" db="EMBL/GenBank/DDBJ databases">
        <authorList>
            <consortium name="Pathogen Informatics"/>
        </authorList>
    </citation>
    <scope>NUCLEOTIDE SEQUENCE [LARGE SCALE GENOMIC DNA]</scope>
</reference>
<protein>
    <recommendedName>
        <fullName evidence="2">Fatty acid desaturase domain-containing protein</fullName>
    </recommendedName>
</protein>
<evidence type="ECO:0000256" key="1">
    <source>
        <dbReference type="SAM" id="Phobius"/>
    </source>
</evidence>
<dbReference type="AlphaFoldDB" id="A0A3P7V0E6"/>
<dbReference type="InterPro" id="IPR012171">
    <property type="entry name" value="Fatty_acid_desaturase"/>
</dbReference>
<gene>
    <name evidence="3" type="ORF">HPBE_LOCUS2757</name>
</gene>
<sequence>MKVATMSEGKCGEFQDLVILAVLYAVLPSVEHYLGLAGYLAWCWVFGIFACGLFVIGHDCGHGSFSEYEWVNDVCGHIAHASVLTPFWPWQKSHRQHHQYTSHVEKDKGHPWMKEHDFQKQSAVAKYFGWFPLAGWIRLALSLHSCNFRASTTLHMRS</sequence>
<proteinExistence type="predicted"/>
<feature type="domain" description="Fatty acid desaturase" evidence="2">
    <location>
        <begin position="39"/>
        <end position="131"/>
    </location>
</feature>
<feature type="transmembrane region" description="Helical" evidence="1">
    <location>
        <begin position="36"/>
        <end position="56"/>
    </location>
</feature>
<dbReference type="GO" id="GO:0006629">
    <property type="term" value="P:lipid metabolic process"/>
    <property type="evidence" value="ECO:0007669"/>
    <property type="project" value="InterPro"/>
</dbReference>
<keyword evidence="1" id="KW-0472">Membrane</keyword>
<dbReference type="InterPro" id="IPR005804">
    <property type="entry name" value="FA_desaturase_dom"/>
</dbReference>
<dbReference type="Pfam" id="PF00487">
    <property type="entry name" value="FA_desaturase"/>
    <property type="match status" value="1"/>
</dbReference>